<evidence type="ECO:0000313" key="1">
    <source>
        <dbReference type="EMBL" id="EOB12142.1"/>
    </source>
</evidence>
<dbReference type="AlphaFoldDB" id="R0KPM6"/>
<proteinExistence type="predicted"/>
<reference evidence="1 2" key="1">
    <citation type="journal article" date="2013" name="BMC Genomics">
        <title>Comparative genomics of parasitic silkworm microsporidia reveal an association between genome expansion and host adaptation.</title>
        <authorList>
            <person name="Pan G."/>
            <person name="Xu J."/>
            <person name="Li T."/>
            <person name="Xia Q."/>
            <person name="Liu S.L."/>
            <person name="Zhang G."/>
            <person name="Li S."/>
            <person name="Li C."/>
            <person name="Liu H."/>
            <person name="Yang L."/>
            <person name="Liu T."/>
            <person name="Zhang X."/>
            <person name="Wu Z."/>
            <person name="Fan W."/>
            <person name="Dang X."/>
            <person name="Xiang H."/>
            <person name="Tao M."/>
            <person name="Li Y."/>
            <person name="Hu J."/>
            <person name="Li Z."/>
            <person name="Lin L."/>
            <person name="Luo J."/>
            <person name="Geng L."/>
            <person name="Wang L."/>
            <person name="Long M."/>
            <person name="Wan Y."/>
            <person name="He N."/>
            <person name="Zhang Z."/>
            <person name="Lu C."/>
            <person name="Keeling P.J."/>
            <person name="Wang J."/>
            <person name="Xiang Z."/>
            <person name="Zhou Z."/>
        </authorList>
    </citation>
    <scope>NUCLEOTIDE SEQUENCE [LARGE SCALE GENOMIC DNA]</scope>
    <source>
        <strain evidence="2">CQ1 / CVCC 102059</strain>
    </source>
</reference>
<keyword evidence="2" id="KW-1185">Reference proteome</keyword>
<dbReference type="EMBL" id="KB909422">
    <property type="protein sequence ID" value="EOB12142.1"/>
    <property type="molecule type" value="Genomic_DNA"/>
</dbReference>
<evidence type="ECO:0000313" key="2">
    <source>
        <dbReference type="Proteomes" id="UP000016927"/>
    </source>
</evidence>
<dbReference type="HOGENOM" id="CLU_934139_0_0_1"/>
<sequence length="298" mass="35479">MRIENLFPYTPLIFIQHSSPPHIHLPIPLPPTYPPLTPSLPPPFTTMTNTDNSEEYDDYFGFISKSTTEPKPVDPPFLQSFDEDITPLESTESILVNESSSDNFTIDLSLEESVDFPFDFSFKSNPSILWNKKEFYYNLDQYTRDKIWKVFERRLKTNQRPNIFDKDLNEDAFYSSYGITPSYDINFLWEDKYILRILNCERLRNLNMKFLNYNSVITKEIEKYVQKYKTSNEIESKTIYKAIVLQKKQIEILICKVRNYLSEMILKGEEGYYFLEKVYYVVFKKSPKLQEMNKMRCE</sequence>
<organism evidence="1 2">
    <name type="scientific">Nosema bombycis (strain CQ1 / CVCC 102059)</name>
    <name type="common">Microsporidian parasite</name>
    <name type="synonym">Pebrine of silkworm</name>
    <dbReference type="NCBI Taxonomy" id="578461"/>
    <lineage>
        <taxon>Eukaryota</taxon>
        <taxon>Fungi</taxon>
        <taxon>Fungi incertae sedis</taxon>
        <taxon>Microsporidia</taxon>
        <taxon>Nosematidae</taxon>
        <taxon>Nosema</taxon>
    </lineage>
</organism>
<accession>R0KPM6</accession>
<gene>
    <name evidence="1" type="ORF">NBO_514g0007</name>
</gene>
<dbReference type="OrthoDB" id="2194937at2759"/>
<name>R0KPM6_NOSB1</name>
<protein>
    <submittedName>
        <fullName evidence="1">Uncharacterized protein</fullName>
    </submittedName>
</protein>
<dbReference type="Proteomes" id="UP000016927">
    <property type="component" value="Unassembled WGS sequence"/>
</dbReference>
<dbReference type="VEuPathDB" id="MicrosporidiaDB:NBO_514g0007"/>